<dbReference type="EMBL" id="LXJU01000008">
    <property type="protein sequence ID" value="OGE53181.1"/>
    <property type="molecule type" value="Genomic_DNA"/>
</dbReference>
<keyword evidence="3" id="KW-1185">Reference proteome</keyword>
<reference evidence="2 3" key="1">
    <citation type="journal article" date="2016" name="Sci. Rep.">
        <title>Penicillium arizonense, a new, genome sequenced fungal species, reveals a high chemical diversity in secreted metabolites.</title>
        <authorList>
            <person name="Grijseels S."/>
            <person name="Nielsen J.C."/>
            <person name="Randelovic M."/>
            <person name="Nielsen J."/>
            <person name="Nielsen K.F."/>
            <person name="Workman M."/>
            <person name="Frisvad J.C."/>
        </authorList>
    </citation>
    <scope>NUCLEOTIDE SEQUENCE [LARGE SCALE GENOMIC DNA]</scope>
    <source>
        <strain evidence="2 3">CBS 141311</strain>
    </source>
</reference>
<accession>A0A1F5LJR9</accession>
<comment type="caution">
    <text evidence="2">The sequence shown here is derived from an EMBL/GenBank/DDBJ whole genome shotgun (WGS) entry which is preliminary data.</text>
</comment>
<dbReference type="STRING" id="1835702.A0A1F5LJR9"/>
<evidence type="ECO:0000313" key="3">
    <source>
        <dbReference type="Proteomes" id="UP000177622"/>
    </source>
</evidence>
<dbReference type="GeneID" id="34576358"/>
<keyword evidence="1" id="KW-1133">Transmembrane helix</keyword>
<evidence type="ECO:0000313" key="2">
    <source>
        <dbReference type="EMBL" id="OGE53181.1"/>
    </source>
</evidence>
<keyword evidence="1" id="KW-0472">Membrane</keyword>
<keyword evidence="1" id="KW-0812">Transmembrane</keyword>
<dbReference type="RefSeq" id="XP_022488620.1">
    <property type="nucleotide sequence ID" value="XM_022631624.1"/>
</dbReference>
<dbReference type="Proteomes" id="UP000177622">
    <property type="component" value="Unassembled WGS sequence"/>
</dbReference>
<proteinExistence type="predicted"/>
<dbReference type="OrthoDB" id="4365918at2759"/>
<name>A0A1F5LJR9_PENAI</name>
<evidence type="ECO:0000256" key="1">
    <source>
        <dbReference type="SAM" id="Phobius"/>
    </source>
</evidence>
<sequence>MATGQAFKKEHFFCVLFGIVLGLLCLVFWPHSLKLCGSSIARRASTIDSLEVNNHVAISARDDYSYSASNPYSNGACCGASGYYGYGDTYCGKGSANFLEIDPKFWDKFNEHNAKLDAMAQFGKDRKGKKPMSPEYLAEAYRSERNPRPFMPVENGLNIAKRDIFLGKSPVQATKLRKAATSAVKADTDIAADKMLSLLQTAFSSFEYIRNDLFLERFDGVIDDTFTAWSNIEAPYVEAYEAGRSLATYDRVMTALDQFEDLISQIKMSDVTSENYKKRNPYNARVKSIQSFVDELVLLDYSDAIQAIKQENAFSASKNIQTRYNETADWEITEKGADLLDPKSLPTSKGPLDEFTMAEKVATERFMRDAGYGLSLANQRQRRLLWKRLCEMRKMGIDLLPRLELTRGVYSHC</sequence>
<feature type="transmembrane region" description="Helical" evidence="1">
    <location>
        <begin position="12"/>
        <end position="29"/>
    </location>
</feature>
<organism evidence="2 3">
    <name type="scientific">Penicillium arizonense</name>
    <dbReference type="NCBI Taxonomy" id="1835702"/>
    <lineage>
        <taxon>Eukaryota</taxon>
        <taxon>Fungi</taxon>
        <taxon>Dikarya</taxon>
        <taxon>Ascomycota</taxon>
        <taxon>Pezizomycotina</taxon>
        <taxon>Eurotiomycetes</taxon>
        <taxon>Eurotiomycetidae</taxon>
        <taxon>Eurotiales</taxon>
        <taxon>Aspergillaceae</taxon>
        <taxon>Penicillium</taxon>
    </lineage>
</organism>
<dbReference type="AlphaFoldDB" id="A0A1F5LJR9"/>
<protein>
    <submittedName>
        <fullName evidence="2">Uncharacterized protein</fullName>
    </submittedName>
</protein>
<gene>
    <name evidence="2" type="ORF">PENARI_c008G10619</name>
</gene>